<evidence type="ECO:0000313" key="8">
    <source>
        <dbReference type="EMBL" id="SFV90051.1"/>
    </source>
</evidence>
<keyword evidence="6" id="KW-0998">Cell outer membrane</keyword>
<dbReference type="SUPFAM" id="SSF56954">
    <property type="entry name" value="Outer membrane efflux proteins (OEP)"/>
    <property type="match status" value="1"/>
</dbReference>
<dbReference type="GO" id="GO:0015288">
    <property type="term" value="F:porin activity"/>
    <property type="evidence" value="ECO:0007669"/>
    <property type="project" value="TreeGrafter"/>
</dbReference>
<dbReference type="Gene3D" id="1.20.1600.10">
    <property type="entry name" value="Outer membrane efflux proteins (OEP)"/>
    <property type="match status" value="1"/>
</dbReference>
<keyword evidence="2" id="KW-0813">Transport</keyword>
<dbReference type="EMBL" id="FPIB01000008">
    <property type="protein sequence ID" value="SFV90051.1"/>
    <property type="molecule type" value="Genomic_DNA"/>
</dbReference>
<evidence type="ECO:0000256" key="5">
    <source>
        <dbReference type="ARBA" id="ARBA00023136"/>
    </source>
</evidence>
<reference evidence="8" key="1">
    <citation type="submission" date="2016-10" db="EMBL/GenBank/DDBJ databases">
        <authorList>
            <person name="de Groot N.N."/>
        </authorList>
    </citation>
    <scope>NUCLEOTIDE SEQUENCE</scope>
</reference>
<evidence type="ECO:0000256" key="4">
    <source>
        <dbReference type="ARBA" id="ARBA00022692"/>
    </source>
</evidence>
<keyword evidence="3" id="KW-1134">Transmembrane beta strand</keyword>
<dbReference type="InterPro" id="IPR051906">
    <property type="entry name" value="TolC-like"/>
</dbReference>
<accession>A0A1W1E866</accession>
<comment type="subcellular location">
    <subcellularLocation>
        <location evidence="1">Cell outer membrane</location>
    </subcellularLocation>
</comment>
<dbReference type="GO" id="GO:0009279">
    <property type="term" value="C:cell outer membrane"/>
    <property type="evidence" value="ECO:0007669"/>
    <property type="project" value="UniProtKB-SubCell"/>
</dbReference>
<dbReference type="PANTHER" id="PTHR30026:SF20">
    <property type="entry name" value="OUTER MEMBRANE PROTEIN TOLC"/>
    <property type="match status" value="1"/>
</dbReference>
<evidence type="ECO:0000256" key="6">
    <source>
        <dbReference type="ARBA" id="ARBA00023237"/>
    </source>
</evidence>
<proteinExistence type="predicted"/>
<organism evidence="8">
    <name type="scientific">hydrothermal vent metagenome</name>
    <dbReference type="NCBI Taxonomy" id="652676"/>
    <lineage>
        <taxon>unclassified sequences</taxon>
        <taxon>metagenomes</taxon>
        <taxon>ecological metagenomes</taxon>
    </lineage>
</organism>
<dbReference type="GO" id="GO:0015562">
    <property type="term" value="F:efflux transmembrane transporter activity"/>
    <property type="evidence" value="ECO:0007669"/>
    <property type="project" value="InterPro"/>
</dbReference>
<dbReference type="PANTHER" id="PTHR30026">
    <property type="entry name" value="OUTER MEMBRANE PROTEIN TOLC"/>
    <property type="match status" value="1"/>
</dbReference>
<dbReference type="GO" id="GO:1990281">
    <property type="term" value="C:efflux pump complex"/>
    <property type="evidence" value="ECO:0007669"/>
    <property type="project" value="TreeGrafter"/>
</dbReference>
<dbReference type="Pfam" id="PF02321">
    <property type="entry name" value="OEP"/>
    <property type="match status" value="2"/>
</dbReference>
<dbReference type="InterPro" id="IPR003423">
    <property type="entry name" value="OMP_efflux"/>
</dbReference>
<name>A0A1W1E866_9ZZZZ</name>
<keyword evidence="7" id="KW-0175">Coiled coil</keyword>
<evidence type="ECO:0000256" key="1">
    <source>
        <dbReference type="ARBA" id="ARBA00004442"/>
    </source>
</evidence>
<feature type="coiled-coil region" evidence="7">
    <location>
        <begin position="96"/>
        <end position="160"/>
    </location>
</feature>
<keyword evidence="4" id="KW-0812">Transmembrane</keyword>
<evidence type="ECO:0000256" key="2">
    <source>
        <dbReference type="ARBA" id="ARBA00022448"/>
    </source>
</evidence>
<dbReference type="AlphaFoldDB" id="A0A1W1E866"/>
<sequence>MKKLLLILLPLLGTAQESVELAQLIDHALKHNGQIESKQIAIQSKEEEIASAKSAYWPTLDVGGSYSVLTPTSIVQPGRTATLYASVHLELYDGGRKAALLRAKKYEKEASFFEKEAFSKSVTLQIVRHYYTLKQMQANLQALRERSKELKAQIVRVKRFKLTGLATQEAVDKLQSVYDSNQYTIENIKLGIETAKENLKLLSGMAVDSLGSSRFATPHGVHFAWFDVIKTMRAQAMSAGENAKVIDANYMPQVGIGDTYHHSDFDNVETLPPLFGTGGSDAFLVDHQNEVKLSVNMRLFDKGRMRHESEAVRMQKLALLSALAHAKKEQSMHFKLAAKALETTRAKIKSAQSALKAAQSTYVTIKKKFEAGLVDDIAYLDALAQRTLAEARYKETAYDYEIKKSLYYYYAGKDPREYIR</sequence>
<gene>
    <name evidence="8" type="ORF">MNB_SV-4-697</name>
</gene>
<protein>
    <submittedName>
        <fullName evidence="8">Probable outer membrane component of multidrug efflux pump</fullName>
    </submittedName>
</protein>
<keyword evidence="5" id="KW-0472">Membrane</keyword>
<evidence type="ECO:0000256" key="7">
    <source>
        <dbReference type="SAM" id="Coils"/>
    </source>
</evidence>
<evidence type="ECO:0000256" key="3">
    <source>
        <dbReference type="ARBA" id="ARBA00022452"/>
    </source>
</evidence>